<keyword evidence="3" id="KW-1185">Reference proteome</keyword>
<evidence type="ECO:0000313" key="3">
    <source>
        <dbReference type="Proteomes" id="UP000007800"/>
    </source>
</evidence>
<dbReference type="InParanoid" id="C5KMN5"/>
<dbReference type="GeneID" id="9060153"/>
<feature type="compositionally biased region" description="Polar residues" evidence="1">
    <location>
        <begin position="65"/>
        <end position="75"/>
    </location>
</feature>
<feature type="region of interest" description="Disordered" evidence="1">
    <location>
        <begin position="190"/>
        <end position="286"/>
    </location>
</feature>
<feature type="compositionally biased region" description="Low complexity" evidence="1">
    <location>
        <begin position="220"/>
        <end position="231"/>
    </location>
</feature>
<name>C5KMN5_PERM5</name>
<feature type="compositionally biased region" description="Basic and acidic residues" evidence="1">
    <location>
        <begin position="50"/>
        <end position="63"/>
    </location>
</feature>
<protein>
    <submittedName>
        <fullName evidence="2">Uncharacterized protein</fullName>
    </submittedName>
</protein>
<accession>C5KMN5</accession>
<feature type="compositionally biased region" description="Low complexity" evidence="1">
    <location>
        <begin position="238"/>
        <end position="263"/>
    </location>
</feature>
<sequence>SEFTPGSRKSTTWLPHGGAPLGRRTGRRGVRRAPPDGDAPATSISPPTTERNKKNLRTSDHMIRPSSNRTPNSGRLSVKRESPYARLPSISKRNSHSKGRGRSARTDAEWIEVEVTRNTETGGDRRYVVGKLLIQEGQPPRAIHEAVMAFSQKHRLKASEIVELHKVLKHKLDTKDYDDIPAESDKLQECPISSPCLENSTPPHVNAGVDPNGKPPFSSPRPSHLHSPSASIESPTEAAAIPGNAASAPNDCELSFGSSSSLEENLHRFDQSSLEGAANPQGTSSA</sequence>
<feature type="compositionally biased region" description="Polar residues" evidence="1">
    <location>
        <begin position="1"/>
        <end position="13"/>
    </location>
</feature>
<evidence type="ECO:0000256" key="1">
    <source>
        <dbReference type="SAM" id="MobiDB-lite"/>
    </source>
</evidence>
<proteinExistence type="predicted"/>
<reference evidence="2 3" key="1">
    <citation type="submission" date="2008-07" db="EMBL/GenBank/DDBJ databases">
        <authorList>
            <person name="El-Sayed N."/>
            <person name="Caler E."/>
            <person name="Inman J."/>
            <person name="Amedeo P."/>
            <person name="Hass B."/>
            <person name="Wortman J."/>
        </authorList>
    </citation>
    <scope>NUCLEOTIDE SEQUENCE [LARGE SCALE GENOMIC DNA]</scope>
    <source>
        <strain evidence="3">ATCC 50983 / TXsc</strain>
    </source>
</reference>
<dbReference type="AlphaFoldDB" id="C5KMN5"/>
<feature type="non-terminal residue" evidence="2">
    <location>
        <position position="1"/>
    </location>
</feature>
<feature type="region of interest" description="Disordered" evidence="1">
    <location>
        <begin position="1"/>
        <end position="106"/>
    </location>
</feature>
<dbReference type="Proteomes" id="UP000007800">
    <property type="component" value="Unassembled WGS sequence"/>
</dbReference>
<evidence type="ECO:0000313" key="2">
    <source>
        <dbReference type="EMBL" id="EER14193.1"/>
    </source>
</evidence>
<organism evidence="3">
    <name type="scientific">Perkinsus marinus (strain ATCC 50983 / TXsc)</name>
    <dbReference type="NCBI Taxonomy" id="423536"/>
    <lineage>
        <taxon>Eukaryota</taxon>
        <taxon>Sar</taxon>
        <taxon>Alveolata</taxon>
        <taxon>Perkinsozoa</taxon>
        <taxon>Perkinsea</taxon>
        <taxon>Perkinsida</taxon>
        <taxon>Perkinsidae</taxon>
        <taxon>Perkinsus</taxon>
    </lineage>
</organism>
<feature type="compositionally biased region" description="Basic residues" evidence="1">
    <location>
        <begin position="93"/>
        <end position="103"/>
    </location>
</feature>
<dbReference type="OrthoDB" id="10406815at2759"/>
<dbReference type="RefSeq" id="XP_002782398.1">
    <property type="nucleotide sequence ID" value="XM_002782352.1"/>
</dbReference>
<dbReference type="EMBL" id="GG674496">
    <property type="protein sequence ID" value="EER14193.1"/>
    <property type="molecule type" value="Genomic_DNA"/>
</dbReference>
<gene>
    <name evidence="2" type="ORF">Pmar_PMAR029257</name>
</gene>